<name>A0AAE1SWL5_9SOLA</name>
<dbReference type="Proteomes" id="UP001291623">
    <property type="component" value="Unassembled WGS sequence"/>
</dbReference>
<feature type="compositionally biased region" description="Basic and acidic residues" evidence="1">
    <location>
        <begin position="1"/>
        <end position="10"/>
    </location>
</feature>
<reference evidence="2" key="1">
    <citation type="submission" date="2023-12" db="EMBL/GenBank/DDBJ databases">
        <title>Genome assembly of Anisodus tanguticus.</title>
        <authorList>
            <person name="Wang Y.-J."/>
        </authorList>
    </citation>
    <scope>NUCLEOTIDE SEQUENCE</scope>
    <source>
        <strain evidence="2">KB-2021</strain>
        <tissue evidence="2">Leaf</tissue>
    </source>
</reference>
<dbReference type="AlphaFoldDB" id="A0AAE1SWL5"/>
<feature type="region of interest" description="Disordered" evidence="1">
    <location>
        <begin position="1"/>
        <end position="50"/>
    </location>
</feature>
<accession>A0AAE1SWL5</accession>
<evidence type="ECO:0000313" key="2">
    <source>
        <dbReference type="EMBL" id="KAK4378179.1"/>
    </source>
</evidence>
<proteinExistence type="predicted"/>
<sequence length="80" mass="8220">MAVTQEEEKLNNPNSMKSRGGGNGGAGVNSQATGMSGLNFEETGDDEGFEYGKGDLGVEHACKYCGVTNPACVVRCCGPS</sequence>
<comment type="caution">
    <text evidence="2">The sequence shown here is derived from an EMBL/GenBank/DDBJ whole genome shotgun (WGS) entry which is preliminary data.</text>
</comment>
<protein>
    <submittedName>
        <fullName evidence="2">Uncharacterized protein</fullName>
    </submittedName>
</protein>
<dbReference type="EMBL" id="JAVYJV010000001">
    <property type="protein sequence ID" value="KAK4378179.1"/>
    <property type="molecule type" value="Genomic_DNA"/>
</dbReference>
<evidence type="ECO:0000256" key="1">
    <source>
        <dbReference type="SAM" id="MobiDB-lite"/>
    </source>
</evidence>
<evidence type="ECO:0000313" key="3">
    <source>
        <dbReference type="Proteomes" id="UP001291623"/>
    </source>
</evidence>
<gene>
    <name evidence="2" type="ORF">RND71_000041</name>
</gene>
<organism evidence="2 3">
    <name type="scientific">Anisodus tanguticus</name>
    <dbReference type="NCBI Taxonomy" id="243964"/>
    <lineage>
        <taxon>Eukaryota</taxon>
        <taxon>Viridiplantae</taxon>
        <taxon>Streptophyta</taxon>
        <taxon>Embryophyta</taxon>
        <taxon>Tracheophyta</taxon>
        <taxon>Spermatophyta</taxon>
        <taxon>Magnoliopsida</taxon>
        <taxon>eudicotyledons</taxon>
        <taxon>Gunneridae</taxon>
        <taxon>Pentapetalae</taxon>
        <taxon>asterids</taxon>
        <taxon>lamiids</taxon>
        <taxon>Solanales</taxon>
        <taxon>Solanaceae</taxon>
        <taxon>Solanoideae</taxon>
        <taxon>Hyoscyameae</taxon>
        <taxon>Anisodus</taxon>
    </lineage>
</organism>
<keyword evidence="3" id="KW-1185">Reference proteome</keyword>